<dbReference type="SUPFAM" id="SSF51905">
    <property type="entry name" value="FAD/NAD(P)-binding domain"/>
    <property type="match status" value="1"/>
</dbReference>
<dbReference type="InterPro" id="IPR006311">
    <property type="entry name" value="TAT_signal"/>
</dbReference>
<name>A0A4R4QFK8_9ACTN</name>
<dbReference type="InterPro" id="IPR036188">
    <property type="entry name" value="FAD/NAD-bd_sf"/>
</dbReference>
<proteinExistence type="inferred from homology"/>
<dbReference type="InterPro" id="IPR050703">
    <property type="entry name" value="Flavin_MAO"/>
</dbReference>
<evidence type="ECO:0000259" key="2">
    <source>
        <dbReference type="Pfam" id="PF01593"/>
    </source>
</evidence>
<organism evidence="3 4">
    <name type="scientific">Kribbella albertanoniae</name>
    <dbReference type="NCBI Taxonomy" id="1266829"/>
    <lineage>
        <taxon>Bacteria</taxon>
        <taxon>Bacillati</taxon>
        <taxon>Actinomycetota</taxon>
        <taxon>Actinomycetes</taxon>
        <taxon>Propionibacteriales</taxon>
        <taxon>Kribbellaceae</taxon>
        <taxon>Kribbella</taxon>
    </lineage>
</organism>
<dbReference type="InterPro" id="IPR002937">
    <property type="entry name" value="Amino_oxidase"/>
</dbReference>
<dbReference type="Gene3D" id="1.20.1440.240">
    <property type="match status" value="1"/>
</dbReference>
<comment type="caution">
    <text evidence="3">The sequence shown here is derived from an EMBL/GenBank/DDBJ whole genome shotgun (WGS) entry which is preliminary data.</text>
</comment>
<dbReference type="Gene3D" id="3.50.50.60">
    <property type="entry name" value="FAD/NAD(P)-binding domain"/>
    <property type="match status" value="1"/>
</dbReference>
<dbReference type="RefSeq" id="WP_132402337.1">
    <property type="nucleotide sequence ID" value="NZ_SMKA01000010.1"/>
</dbReference>
<dbReference type="AlphaFoldDB" id="A0A4R4QFK8"/>
<reference evidence="3 4" key="1">
    <citation type="submission" date="2019-03" db="EMBL/GenBank/DDBJ databases">
        <title>Draft genome sequences of novel Actinobacteria.</title>
        <authorList>
            <person name="Sahin N."/>
            <person name="Ay H."/>
            <person name="Saygin H."/>
        </authorList>
    </citation>
    <scope>NUCLEOTIDE SEQUENCE [LARGE SCALE GENOMIC DNA]</scope>
    <source>
        <strain evidence="3 4">JCM 30547</strain>
    </source>
</reference>
<accession>A0A4R4QFK8</accession>
<dbReference type="PRINTS" id="PR00419">
    <property type="entry name" value="ADXRDTASE"/>
</dbReference>
<dbReference type="PANTHER" id="PTHR43563:SF1">
    <property type="entry name" value="AMINE OXIDASE [FLAVIN-CONTAINING] B"/>
    <property type="match status" value="1"/>
</dbReference>
<dbReference type="Gene3D" id="3.90.660.10">
    <property type="match status" value="1"/>
</dbReference>
<dbReference type="Pfam" id="PF01593">
    <property type="entry name" value="Amino_oxidase"/>
    <property type="match status" value="1"/>
</dbReference>
<feature type="domain" description="Amine oxidase" evidence="2">
    <location>
        <begin position="78"/>
        <end position="513"/>
    </location>
</feature>
<dbReference type="GO" id="GO:0016491">
    <property type="term" value="F:oxidoreductase activity"/>
    <property type="evidence" value="ECO:0007669"/>
    <property type="project" value="InterPro"/>
</dbReference>
<comment type="similarity">
    <text evidence="1">Belongs to the flavin monoamine oxidase family.</text>
</comment>
<dbReference type="PANTHER" id="PTHR43563">
    <property type="entry name" value="AMINE OXIDASE"/>
    <property type="match status" value="1"/>
</dbReference>
<dbReference type="PROSITE" id="PS51318">
    <property type="entry name" value="TAT"/>
    <property type="match status" value="1"/>
</dbReference>
<protein>
    <submittedName>
        <fullName evidence="3">FAD-dependent oxidoreductase</fullName>
    </submittedName>
</protein>
<dbReference type="Proteomes" id="UP000295075">
    <property type="component" value="Unassembled WGS sequence"/>
</dbReference>
<dbReference type="OrthoDB" id="337830at2"/>
<gene>
    <name evidence="3" type="ORF">E1261_04600</name>
</gene>
<dbReference type="EMBL" id="SMKA01000010">
    <property type="protein sequence ID" value="TDC33993.1"/>
    <property type="molecule type" value="Genomic_DNA"/>
</dbReference>
<sequence>MTAKHVPTTRKPFCTKSPYWLQDKELRWKGLVMASINRRKFLQTTGAVATAAAVPITASAGTASAGRCKRILVLGAGLAGLSSAYQLMKAGYDVTVLEAQDRPGGRVLTVREPFQKGGHAEMGAIRIFDTHEYTNRYVKHFGLELVPYDAGQRSFFIEGQRFLAPPAGQPWPIKGMTAAERANPFGFFHQYIESGFEKLGDVHAPNWPAGFASTNELDGLTFAQYMRKQGASQGWVDWFFAQEGQLGRINALAVFAEELVASGSKVTSIKGGNDKLPKAFATALGGRIKYRSQVVRIASKHQGVRVTYRDRSGQREIEADRVVCAMPFPPLRKVKLSAGFSDSKLDAIHGLKYVPAARIYFQTKSRFWTQDPLGPLGGLNLVASDQPTGRIWNTSSQQQDSKLGMIHAYMLDTDAIDYASRGEYRRIETKREQFTDLLPGFKGQELAVASKVWQDDPWAGGVTGWVQPGDLYWMFPAMRRAESRVHFAGEHTSLWIAWMNGALESADRVVAEIAAADR</sequence>
<evidence type="ECO:0000256" key="1">
    <source>
        <dbReference type="ARBA" id="ARBA00005995"/>
    </source>
</evidence>
<keyword evidence="4" id="KW-1185">Reference proteome</keyword>
<dbReference type="SUPFAM" id="SSF54373">
    <property type="entry name" value="FAD-linked reductases, C-terminal domain"/>
    <property type="match status" value="1"/>
</dbReference>
<evidence type="ECO:0000313" key="4">
    <source>
        <dbReference type="Proteomes" id="UP000295075"/>
    </source>
</evidence>
<evidence type="ECO:0000313" key="3">
    <source>
        <dbReference type="EMBL" id="TDC33993.1"/>
    </source>
</evidence>